<proteinExistence type="predicted"/>
<keyword evidence="4" id="KW-1185">Reference proteome</keyword>
<dbReference type="NCBIfam" id="TIGR01167">
    <property type="entry name" value="LPXTG_anchor"/>
    <property type="match status" value="1"/>
</dbReference>
<feature type="transmembrane region" description="Helical" evidence="2">
    <location>
        <begin position="34"/>
        <end position="54"/>
    </location>
</feature>
<evidence type="ECO:0000256" key="2">
    <source>
        <dbReference type="SAM" id="Phobius"/>
    </source>
</evidence>
<reference evidence="3 4" key="1">
    <citation type="submission" date="2016-10" db="EMBL/GenBank/DDBJ databases">
        <title>Genome sequence of Rothia aeria strain JCM11412.</title>
        <authorList>
            <person name="Nambu T."/>
        </authorList>
    </citation>
    <scope>NUCLEOTIDE SEQUENCE [LARGE SCALE GENOMIC DNA]</scope>
    <source>
        <strain evidence="3 4">JCM 11412</strain>
    </source>
</reference>
<feature type="region of interest" description="Disordered" evidence="1">
    <location>
        <begin position="1"/>
        <end position="26"/>
    </location>
</feature>
<evidence type="ECO:0000313" key="4">
    <source>
        <dbReference type="Proteomes" id="UP000250241"/>
    </source>
</evidence>
<organism evidence="3 4">
    <name type="scientific">Rothia aeria</name>
    <dbReference type="NCBI Taxonomy" id="172042"/>
    <lineage>
        <taxon>Bacteria</taxon>
        <taxon>Bacillati</taxon>
        <taxon>Actinomycetota</taxon>
        <taxon>Actinomycetes</taxon>
        <taxon>Micrococcales</taxon>
        <taxon>Micrococcaceae</taxon>
        <taxon>Rothia</taxon>
    </lineage>
</organism>
<sequence length="60" mass="5892">MTVANGNHPGGDSAPQGTRGSTSRSLANTGANGVIMLAGMGALAIVTGAVVLVVRRRSKS</sequence>
<dbReference type="Proteomes" id="UP000250241">
    <property type="component" value="Chromosome"/>
</dbReference>
<accession>A0A2Z5QZJ5</accession>
<name>A0A2Z5QZJ5_9MICC</name>
<protein>
    <recommendedName>
        <fullName evidence="5">Gram-positive cocci surface proteins LPxTG domain-containing protein</fullName>
    </recommendedName>
</protein>
<dbReference type="KEGG" id="raj:RA11412_1593"/>
<evidence type="ECO:0000256" key="1">
    <source>
        <dbReference type="SAM" id="MobiDB-lite"/>
    </source>
</evidence>
<dbReference type="EMBL" id="AP017895">
    <property type="protein sequence ID" value="BAV87892.1"/>
    <property type="molecule type" value="Genomic_DNA"/>
</dbReference>
<keyword evidence="2" id="KW-1133">Transmembrane helix</keyword>
<evidence type="ECO:0000313" key="3">
    <source>
        <dbReference type="EMBL" id="BAV87892.1"/>
    </source>
</evidence>
<keyword evidence="2" id="KW-0812">Transmembrane</keyword>
<dbReference type="AlphaFoldDB" id="A0A2Z5QZJ5"/>
<keyword evidence="2" id="KW-0472">Membrane</keyword>
<feature type="compositionally biased region" description="Polar residues" evidence="1">
    <location>
        <begin position="15"/>
        <end position="26"/>
    </location>
</feature>
<evidence type="ECO:0008006" key="5">
    <source>
        <dbReference type="Google" id="ProtNLM"/>
    </source>
</evidence>
<gene>
    <name evidence="3" type="ORF">RA11412_1593</name>
</gene>